<comment type="caution">
    <text evidence="5">The sequence shown here is derived from an EMBL/GenBank/DDBJ whole genome shotgun (WGS) entry which is preliminary data.</text>
</comment>
<evidence type="ECO:0000259" key="3">
    <source>
        <dbReference type="Pfam" id="PF04773"/>
    </source>
</evidence>
<evidence type="ECO:0000259" key="4">
    <source>
        <dbReference type="Pfam" id="PF16220"/>
    </source>
</evidence>
<proteinExistence type="predicted"/>
<dbReference type="Pfam" id="PF16220">
    <property type="entry name" value="DUF4880"/>
    <property type="match status" value="1"/>
</dbReference>
<keyword evidence="2" id="KW-0472">Membrane</keyword>
<feature type="region of interest" description="Disordered" evidence="1">
    <location>
        <begin position="1"/>
        <end position="20"/>
    </location>
</feature>
<dbReference type="Gene3D" id="2.60.120.1440">
    <property type="match status" value="1"/>
</dbReference>
<dbReference type="InterPro" id="IPR032623">
    <property type="entry name" value="FecR_N"/>
</dbReference>
<organism evidence="5 6">
    <name type="scientific">Alloalcanivorax profundimaris</name>
    <dbReference type="NCBI Taxonomy" id="2735259"/>
    <lineage>
        <taxon>Bacteria</taxon>
        <taxon>Pseudomonadati</taxon>
        <taxon>Pseudomonadota</taxon>
        <taxon>Gammaproteobacteria</taxon>
        <taxon>Oceanospirillales</taxon>
        <taxon>Alcanivoracaceae</taxon>
        <taxon>Alloalcanivorax</taxon>
    </lineage>
</organism>
<dbReference type="Pfam" id="PF04773">
    <property type="entry name" value="FecR"/>
    <property type="match status" value="1"/>
</dbReference>
<keyword evidence="6" id="KW-1185">Reference proteome</keyword>
<evidence type="ECO:0000313" key="5">
    <source>
        <dbReference type="EMBL" id="MBF5055204.1"/>
    </source>
</evidence>
<dbReference type="PANTHER" id="PTHR30273">
    <property type="entry name" value="PERIPLASMIC SIGNAL SENSOR AND SIGMA FACTOR ACTIVATOR FECR-RELATED"/>
    <property type="match status" value="1"/>
</dbReference>
<dbReference type="InterPro" id="IPR012373">
    <property type="entry name" value="Ferrdict_sens_TM"/>
</dbReference>
<feature type="domain" description="FecR protein" evidence="3">
    <location>
        <begin position="121"/>
        <end position="211"/>
    </location>
</feature>
<keyword evidence="2" id="KW-0812">Transmembrane</keyword>
<reference evidence="5 6" key="1">
    <citation type="submission" date="2012-09" db="EMBL/GenBank/DDBJ databases">
        <title>Genome Sequence of alkane-degrading Bacterium Alcanivorax sp. 521-1.</title>
        <authorList>
            <person name="Lai Q."/>
            <person name="Shao Z."/>
        </authorList>
    </citation>
    <scope>NUCLEOTIDE SEQUENCE [LARGE SCALE GENOMIC DNA]</scope>
    <source>
        <strain evidence="5 6">521-1</strain>
    </source>
</reference>
<dbReference type="InterPro" id="IPR006860">
    <property type="entry name" value="FecR"/>
</dbReference>
<evidence type="ECO:0000256" key="2">
    <source>
        <dbReference type="SAM" id="Phobius"/>
    </source>
</evidence>
<dbReference type="Proteomes" id="UP000662703">
    <property type="component" value="Unassembled WGS sequence"/>
</dbReference>
<dbReference type="PANTHER" id="PTHR30273:SF2">
    <property type="entry name" value="PROTEIN FECR"/>
    <property type="match status" value="1"/>
</dbReference>
<evidence type="ECO:0000313" key="6">
    <source>
        <dbReference type="Proteomes" id="UP000662703"/>
    </source>
</evidence>
<keyword evidence="2" id="KW-1133">Transmembrane helix</keyword>
<dbReference type="RefSeq" id="WP_194864066.1">
    <property type="nucleotide sequence ID" value="NZ_ARXX01000005.1"/>
</dbReference>
<gene>
    <name evidence="5" type="ORF">Y5W_00498</name>
</gene>
<feature type="domain" description="FecR N-terminal" evidence="4">
    <location>
        <begin position="26"/>
        <end position="64"/>
    </location>
</feature>
<dbReference type="EMBL" id="ARXX01000005">
    <property type="protein sequence ID" value="MBF5055204.1"/>
    <property type="molecule type" value="Genomic_DNA"/>
</dbReference>
<evidence type="ECO:0000256" key="1">
    <source>
        <dbReference type="SAM" id="MobiDB-lite"/>
    </source>
</evidence>
<accession>A0ABS0AM50</accession>
<sequence length="323" mass="35519">METSEKRTSAREDGTPARPDAALLRRATDWMLRLEAAPDDRGLRRELDAWLAADDAHRQAWRRVRGAWDLIGEAPADPEVWPGETATRRRRPGPGALAGLALAACLLLAVLPGAWRYWQADYRAPVGDTLALTLSDGSRVMLGAGSALAEDFSDSRRRVRLLDGEAFFEVAEDRRPFLVQAGEMEARDIGTAFNARADDQGYAVAVRDGEVAVRYRDGEHRLLAGDQLALDRDGGARRHRLPPDRVAAWREGRLFVQGRTLADLAETLERHAPGYILIADGDLAARRVTGSYDLTDIDGALSAMVQPHGGRVLHITPLLRIVL</sequence>
<dbReference type="PIRSF" id="PIRSF018266">
    <property type="entry name" value="FecR"/>
    <property type="match status" value="1"/>
</dbReference>
<name>A0ABS0AM50_9GAMM</name>
<feature type="transmembrane region" description="Helical" evidence="2">
    <location>
        <begin position="97"/>
        <end position="118"/>
    </location>
</feature>
<protein>
    <submittedName>
        <fullName evidence="5">Protein fecR</fullName>
    </submittedName>
</protein>
<feature type="compositionally biased region" description="Basic and acidic residues" evidence="1">
    <location>
        <begin position="1"/>
        <end position="15"/>
    </location>
</feature>